<feature type="compositionally biased region" description="Basic and acidic residues" evidence="2">
    <location>
        <begin position="172"/>
        <end position="181"/>
    </location>
</feature>
<dbReference type="PROSITE" id="PS50158">
    <property type="entry name" value="ZF_CCHC"/>
    <property type="match status" value="1"/>
</dbReference>
<reference evidence="4" key="2">
    <citation type="submission" date="2021-09" db="EMBL/GenBank/DDBJ databases">
        <authorList>
            <person name="Jia N."/>
            <person name="Wang J."/>
            <person name="Shi W."/>
            <person name="Du L."/>
            <person name="Sun Y."/>
            <person name="Zhan W."/>
            <person name="Jiang J."/>
            <person name="Wang Q."/>
            <person name="Zhang B."/>
            <person name="Ji P."/>
            <person name="Sakyi L.B."/>
            <person name="Cui X."/>
            <person name="Yuan T."/>
            <person name="Jiang B."/>
            <person name="Yang W."/>
            <person name="Lam T.T.-Y."/>
            <person name="Chang Q."/>
            <person name="Ding S."/>
            <person name="Wang X."/>
            <person name="Zhu J."/>
            <person name="Ruan X."/>
            <person name="Zhao L."/>
            <person name="Wei J."/>
            <person name="Que T."/>
            <person name="Du C."/>
            <person name="Cheng J."/>
            <person name="Dai P."/>
            <person name="Han X."/>
            <person name="Huang E."/>
            <person name="Gao Y."/>
            <person name="Liu J."/>
            <person name="Shao H."/>
            <person name="Ye R."/>
            <person name="Li L."/>
            <person name="Wei W."/>
            <person name="Wang X."/>
            <person name="Wang C."/>
            <person name="Huo Q."/>
            <person name="Li W."/>
            <person name="Guo W."/>
            <person name="Chen H."/>
            <person name="Chen S."/>
            <person name="Zhou L."/>
            <person name="Zhou L."/>
            <person name="Ni X."/>
            <person name="Tian J."/>
            <person name="Zhou Y."/>
            <person name="Sheng Y."/>
            <person name="Liu T."/>
            <person name="Pan Y."/>
            <person name="Xia L."/>
            <person name="Li J."/>
            <person name="Zhao F."/>
            <person name="Cao W."/>
        </authorList>
    </citation>
    <scope>NUCLEOTIDE SEQUENCE</scope>
    <source>
        <strain evidence="4">Rmic-2018</strain>
        <tissue evidence="4">Larvae</tissue>
    </source>
</reference>
<keyword evidence="1" id="KW-0862">Zinc</keyword>
<name>A0A9J6EHN6_RHIMP</name>
<sequence>MRQKADEEVRSFASRLRILGTATLASSDSQDPVKALLRREILDEQLLSQFLLGLRDPVCRFVLSRDPKLFDEAVAIAVKEEQNEKVSSSHSLPTRHVEEDADVHEMHSHLDHLEKLVESLAVRNKVKRNWQEFPKKLSYPGGCCNCGRIGHFWRECYRYQRRKWNSTGGSRIHKDKERAGKFESGNLNATPPQDVDLQRSMIDD</sequence>
<evidence type="ECO:0000313" key="5">
    <source>
        <dbReference type="Proteomes" id="UP000821866"/>
    </source>
</evidence>
<dbReference type="InterPro" id="IPR036875">
    <property type="entry name" value="Znf_CCHC_sf"/>
</dbReference>
<reference evidence="4" key="1">
    <citation type="journal article" date="2020" name="Cell">
        <title>Large-Scale Comparative Analyses of Tick Genomes Elucidate Their Genetic Diversity and Vector Capacities.</title>
        <authorList>
            <consortium name="Tick Genome and Microbiome Consortium (TIGMIC)"/>
            <person name="Jia N."/>
            <person name="Wang J."/>
            <person name="Shi W."/>
            <person name="Du L."/>
            <person name="Sun Y."/>
            <person name="Zhan W."/>
            <person name="Jiang J.F."/>
            <person name="Wang Q."/>
            <person name="Zhang B."/>
            <person name="Ji P."/>
            <person name="Bell-Sakyi L."/>
            <person name="Cui X.M."/>
            <person name="Yuan T.T."/>
            <person name="Jiang B.G."/>
            <person name="Yang W.F."/>
            <person name="Lam T.T."/>
            <person name="Chang Q.C."/>
            <person name="Ding S.J."/>
            <person name="Wang X.J."/>
            <person name="Zhu J.G."/>
            <person name="Ruan X.D."/>
            <person name="Zhao L."/>
            <person name="Wei J.T."/>
            <person name="Ye R.Z."/>
            <person name="Que T.C."/>
            <person name="Du C.H."/>
            <person name="Zhou Y.H."/>
            <person name="Cheng J.X."/>
            <person name="Dai P.F."/>
            <person name="Guo W.B."/>
            <person name="Han X.H."/>
            <person name="Huang E.J."/>
            <person name="Li L.F."/>
            <person name="Wei W."/>
            <person name="Gao Y.C."/>
            <person name="Liu J.Z."/>
            <person name="Shao H.Z."/>
            <person name="Wang X."/>
            <person name="Wang C.C."/>
            <person name="Yang T.C."/>
            <person name="Huo Q.B."/>
            <person name="Li W."/>
            <person name="Chen H.Y."/>
            <person name="Chen S.E."/>
            <person name="Zhou L.G."/>
            <person name="Ni X.B."/>
            <person name="Tian J.H."/>
            <person name="Sheng Y."/>
            <person name="Liu T."/>
            <person name="Pan Y.S."/>
            <person name="Xia L.Y."/>
            <person name="Li J."/>
            <person name="Zhao F."/>
            <person name="Cao W.C."/>
        </authorList>
    </citation>
    <scope>NUCLEOTIDE SEQUENCE</scope>
    <source>
        <strain evidence="4">Rmic-2018</strain>
    </source>
</reference>
<feature type="domain" description="CCHC-type" evidence="3">
    <location>
        <begin position="143"/>
        <end position="156"/>
    </location>
</feature>
<dbReference type="GO" id="GO:0008270">
    <property type="term" value="F:zinc ion binding"/>
    <property type="evidence" value="ECO:0007669"/>
    <property type="project" value="UniProtKB-KW"/>
</dbReference>
<comment type="caution">
    <text evidence="4">The sequence shown here is derived from an EMBL/GenBank/DDBJ whole genome shotgun (WGS) entry which is preliminary data.</text>
</comment>
<proteinExistence type="predicted"/>
<feature type="region of interest" description="Disordered" evidence="2">
    <location>
        <begin position="167"/>
        <end position="204"/>
    </location>
</feature>
<dbReference type="InterPro" id="IPR001878">
    <property type="entry name" value="Znf_CCHC"/>
</dbReference>
<evidence type="ECO:0000313" key="4">
    <source>
        <dbReference type="EMBL" id="KAH8033902.1"/>
    </source>
</evidence>
<evidence type="ECO:0000256" key="1">
    <source>
        <dbReference type="PROSITE-ProRule" id="PRU00047"/>
    </source>
</evidence>
<dbReference type="SUPFAM" id="SSF57756">
    <property type="entry name" value="Retrovirus zinc finger-like domains"/>
    <property type="match status" value="1"/>
</dbReference>
<keyword evidence="5" id="KW-1185">Reference proteome</keyword>
<dbReference type="GO" id="GO:0003676">
    <property type="term" value="F:nucleic acid binding"/>
    <property type="evidence" value="ECO:0007669"/>
    <property type="project" value="InterPro"/>
</dbReference>
<dbReference type="EMBL" id="JABSTU010000004">
    <property type="protein sequence ID" value="KAH8033902.1"/>
    <property type="molecule type" value="Genomic_DNA"/>
</dbReference>
<accession>A0A9J6EHN6</accession>
<evidence type="ECO:0000256" key="2">
    <source>
        <dbReference type="SAM" id="MobiDB-lite"/>
    </source>
</evidence>
<keyword evidence="1" id="KW-0863">Zinc-finger</keyword>
<dbReference type="Proteomes" id="UP000821866">
    <property type="component" value="Chromosome 2"/>
</dbReference>
<protein>
    <recommendedName>
        <fullName evidence="3">CCHC-type domain-containing protein</fullName>
    </recommendedName>
</protein>
<organism evidence="4 5">
    <name type="scientific">Rhipicephalus microplus</name>
    <name type="common">Cattle tick</name>
    <name type="synonym">Boophilus microplus</name>
    <dbReference type="NCBI Taxonomy" id="6941"/>
    <lineage>
        <taxon>Eukaryota</taxon>
        <taxon>Metazoa</taxon>
        <taxon>Ecdysozoa</taxon>
        <taxon>Arthropoda</taxon>
        <taxon>Chelicerata</taxon>
        <taxon>Arachnida</taxon>
        <taxon>Acari</taxon>
        <taxon>Parasitiformes</taxon>
        <taxon>Ixodida</taxon>
        <taxon>Ixodoidea</taxon>
        <taxon>Ixodidae</taxon>
        <taxon>Rhipicephalinae</taxon>
        <taxon>Rhipicephalus</taxon>
        <taxon>Boophilus</taxon>
    </lineage>
</organism>
<keyword evidence="1" id="KW-0479">Metal-binding</keyword>
<dbReference type="AlphaFoldDB" id="A0A9J6EHN6"/>
<gene>
    <name evidence="4" type="ORF">HPB51_017352</name>
</gene>
<evidence type="ECO:0000259" key="3">
    <source>
        <dbReference type="PROSITE" id="PS50158"/>
    </source>
</evidence>